<evidence type="ECO:0000259" key="9">
    <source>
        <dbReference type="Pfam" id="PF20730"/>
    </source>
</evidence>
<evidence type="ECO:0000313" key="10">
    <source>
        <dbReference type="EMBL" id="SDB15841.1"/>
    </source>
</evidence>
<dbReference type="PANTHER" id="PTHR34582:SF6">
    <property type="entry name" value="UPF0702 TRANSMEMBRANE PROTEIN YCAP"/>
    <property type="match status" value="1"/>
</dbReference>
<dbReference type="Proteomes" id="UP000199071">
    <property type="component" value="Unassembled WGS sequence"/>
</dbReference>
<evidence type="ECO:0000256" key="4">
    <source>
        <dbReference type="ARBA" id="ARBA00022692"/>
    </source>
</evidence>
<dbReference type="PANTHER" id="PTHR34582">
    <property type="entry name" value="UPF0702 TRANSMEMBRANE PROTEIN YCAP"/>
    <property type="match status" value="1"/>
</dbReference>
<dbReference type="Pfam" id="PF04239">
    <property type="entry name" value="DUF421"/>
    <property type="match status" value="1"/>
</dbReference>
<keyword evidence="6 7" id="KW-0472">Membrane</keyword>
<gene>
    <name evidence="10" type="ORF">SAMN02982931_01250</name>
</gene>
<dbReference type="STRING" id="665467.SAMN02982931_01250"/>
<feature type="domain" description="YetF C-terminal" evidence="8">
    <location>
        <begin position="87"/>
        <end position="155"/>
    </location>
</feature>
<proteinExistence type="inferred from homology"/>
<organism evidence="10 11">
    <name type="scientific">Bauldia litoralis</name>
    <dbReference type="NCBI Taxonomy" id="665467"/>
    <lineage>
        <taxon>Bacteria</taxon>
        <taxon>Pseudomonadati</taxon>
        <taxon>Pseudomonadota</taxon>
        <taxon>Alphaproteobacteria</taxon>
        <taxon>Hyphomicrobiales</taxon>
        <taxon>Kaistiaceae</taxon>
        <taxon>Bauldia</taxon>
    </lineage>
</organism>
<dbReference type="InterPro" id="IPR007353">
    <property type="entry name" value="DUF421"/>
</dbReference>
<evidence type="ECO:0000313" key="11">
    <source>
        <dbReference type="Proteomes" id="UP000199071"/>
    </source>
</evidence>
<evidence type="ECO:0000256" key="7">
    <source>
        <dbReference type="SAM" id="Phobius"/>
    </source>
</evidence>
<dbReference type="GO" id="GO:0005886">
    <property type="term" value="C:plasma membrane"/>
    <property type="evidence" value="ECO:0007669"/>
    <property type="project" value="UniProtKB-SubCell"/>
</dbReference>
<evidence type="ECO:0000259" key="8">
    <source>
        <dbReference type="Pfam" id="PF04239"/>
    </source>
</evidence>
<dbReference type="OrthoDB" id="9793799at2"/>
<dbReference type="InterPro" id="IPR048454">
    <property type="entry name" value="YetF_N"/>
</dbReference>
<evidence type="ECO:0000256" key="5">
    <source>
        <dbReference type="ARBA" id="ARBA00022989"/>
    </source>
</evidence>
<keyword evidence="3" id="KW-1003">Cell membrane</keyword>
<accession>A0A1G6B5F5</accession>
<comment type="similarity">
    <text evidence="2">Belongs to the UPF0702 family.</text>
</comment>
<keyword evidence="5 7" id="KW-1133">Transmembrane helix</keyword>
<dbReference type="AlphaFoldDB" id="A0A1G6B5F5"/>
<evidence type="ECO:0000256" key="3">
    <source>
        <dbReference type="ARBA" id="ARBA00022475"/>
    </source>
</evidence>
<evidence type="ECO:0000256" key="6">
    <source>
        <dbReference type="ARBA" id="ARBA00023136"/>
    </source>
</evidence>
<feature type="transmembrane region" description="Helical" evidence="7">
    <location>
        <begin position="39"/>
        <end position="58"/>
    </location>
</feature>
<feature type="transmembrane region" description="Helical" evidence="7">
    <location>
        <begin position="64"/>
        <end position="86"/>
    </location>
</feature>
<protein>
    <submittedName>
        <fullName evidence="10">Uncharacterized membrane protein YcaP, DUF421 family</fullName>
    </submittedName>
</protein>
<dbReference type="Gene3D" id="3.30.240.20">
    <property type="entry name" value="bsu07140 like domains"/>
    <property type="match status" value="1"/>
</dbReference>
<evidence type="ECO:0000256" key="2">
    <source>
        <dbReference type="ARBA" id="ARBA00006448"/>
    </source>
</evidence>
<dbReference type="EMBL" id="FMXQ01000002">
    <property type="protein sequence ID" value="SDB15841.1"/>
    <property type="molecule type" value="Genomic_DNA"/>
</dbReference>
<feature type="domain" description="YetF-like N-terminal transmembrane" evidence="9">
    <location>
        <begin position="20"/>
        <end position="80"/>
    </location>
</feature>
<evidence type="ECO:0000256" key="1">
    <source>
        <dbReference type="ARBA" id="ARBA00004651"/>
    </source>
</evidence>
<keyword evidence="11" id="KW-1185">Reference proteome</keyword>
<sequence length="170" mass="18433">MIFDSWYDLFRVLVVGTAAYAGLVLLLRTTGKRTLSKMNAFDLVVTVALGSVLATALLSSEVSLAEGLFAMVLLCGLQFAVAFTSVRVRWFQDLVKSEPTLLYFQGRFLPTMRRERVSEEEILSAVRSEGIARLDDVAAVVLETDGSFSVVAGGTSSTVESLRFVQGVPG</sequence>
<dbReference type="RefSeq" id="WP_090875522.1">
    <property type="nucleotide sequence ID" value="NZ_FMXQ01000002.1"/>
</dbReference>
<keyword evidence="4 7" id="KW-0812">Transmembrane</keyword>
<feature type="transmembrane region" description="Helical" evidence="7">
    <location>
        <begin position="6"/>
        <end position="27"/>
    </location>
</feature>
<name>A0A1G6B5F5_9HYPH</name>
<dbReference type="Pfam" id="PF20730">
    <property type="entry name" value="YetF_N"/>
    <property type="match status" value="1"/>
</dbReference>
<reference evidence="10 11" key="1">
    <citation type="submission" date="2016-10" db="EMBL/GenBank/DDBJ databases">
        <authorList>
            <person name="de Groot N.N."/>
        </authorList>
    </citation>
    <scope>NUCLEOTIDE SEQUENCE [LARGE SCALE GENOMIC DNA]</scope>
    <source>
        <strain evidence="10 11">ATCC 35022</strain>
    </source>
</reference>
<dbReference type="InterPro" id="IPR023090">
    <property type="entry name" value="UPF0702_alpha/beta_dom_sf"/>
</dbReference>
<comment type="subcellular location">
    <subcellularLocation>
        <location evidence="1">Cell membrane</location>
        <topology evidence="1">Multi-pass membrane protein</topology>
    </subcellularLocation>
</comment>